<feature type="domain" description="C2H2-type" evidence="6">
    <location>
        <begin position="290"/>
        <end position="317"/>
    </location>
</feature>
<dbReference type="GO" id="GO:0008270">
    <property type="term" value="F:zinc ion binding"/>
    <property type="evidence" value="ECO:0007669"/>
    <property type="project" value="UniProtKB-KW"/>
</dbReference>
<dbReference type="EMBL" id="WJQU01000800">
    <property type="protein sequence ID" value="KAJ6634248.1"/>
    <property type="molecule type" value="Genomic_DNA"/>
</dbReference>
<organism evidence="7 8">
    <name type="scientific">Pseudolycoriella hygida</name>
    <dbReference type="NCBI Taxonomy" id="35572"/>
    <lineage>
        <taxon>Eukaryota</taxon>
        <taxon>Metazoa</taxon>
        <taxon>Ecdysozoa</taxon>
        <taxon>Arthropoda</taxon>
        <taxon>Hexapoda</taxon>
        <taxon>Insecta</taxon>
        <taxon>Pterygota</taxon>
        <taxon>Neoptera</taxon>
        <taxon>Endopterygota</taxon>
        <taxon>Diptera</taxon>
        <taxon>Nematocera</taxon>
        <taxon>Sciaroidea</taxon>
        <taxon>Sciaridae</taxon>
        <taxon>Pseudolycoriella</taxon>
    </lineage>
</organism>
<evidence type="ECO:0000256" key="4">
    <source>
        <dbReference type="PROSITE-ProRule" id="PRU00042"/>
    </source>
</evidence>
<dbReference type="Pfam" id="PF00096">
    <property type="entry name" value="zf-C2H2"/>
    <property type="match status" value="1"/>
</dbReference>
<dbReference type="PANTHER" id="PTHR23235:SF120">
    <property type="entry name" value="KRUPPEL-LIKE FACTOR 15"/>
    <property type="match status" value="1"/>
</dbReference>
<feature type="domain" description="C2H2-type" evidence="6">
    <location>
        <begin position="262"/>
        <end position="289"/>
    </location>
</feature>
<keyword evidence="2 4" id="KW-0863">Zinc-finger</keyword>
<keyword evidence="8" id="KW-1185">Reference proteome</keyword>
<evidence type="ECO:0000256" key="1">
    <source>
        <dbReference type="ARBA" id="ARBA00022723"/>
    </source>
</evidence>
<dbReference type="Proteomes" id="UP001151699">
    <property type="component" value="Unassembled WGS sequence"/>
</dbReference>
<dbReference type="SUPFAM" id="SSF57667">
    <property type="entry name" value="beta-beta-alpha zinc fingers"/>
    <property type="match status" value="1"/>
</dbReference>
<feature type="compositionally biased region" description="Basic residues" evidence="5">
    <location>
        <begin position="226"/>
        <end position="236"/>
    </location>
</feature>
<evidence type="ECO:0000256" key="2">
    <source>
        <dbReference type="ARBA" id="ARBA00022771"/>
    </source>
</evidence>
<dbReference type="SMART" id="SM00355">
    <property type="entry name" value="ZnF_C2H2"/>
    <property type="match status" value="2"/>
</dbReference>
<proteinExistence type="predicted"/>
<name>A0A9Q0MM28_9DIPT</name>
<dbReference type="GO" id="GO:0000981">
    <property type="term" value="F:DNA-binding transcription factor activity, RNA polymerase II-specific"/>
    <property type="evidence" value="ECO:0007669"/>
    <property type="project" value="TreeGrafter"/>
</dbReference>
<sequence length="330" mass="36824">MNFSAFASPFAGIHPFAAKFSHDAPGVFSSATNMNQDMHNNRYHSNGNNFNQISTSISNSSMQYGQNISIPYSQPQADNNNMFNIDHKNNLIKTKMERDRDEVINQQILQNVNQSWQTLANPANSVDYSSHILSATLPISIQHFLKYSETIKKESVGQPLNSGNLLGGMDHSTGFNIKSDMMGLKNGISSHGMNGMLHAGMNNHNHSLDSGNIVESAPSIPTTTKSGKKKKIKPPKVKTEKKPRPKPGEIRETKALDGSTLYCCPECQMAYPVRSLIEQHVISHAIERRFVCEICNAALKRKDHLTRHKLSHSPDRPHVCNVRVSTFRFI</sequence>
<dbReference type="PROSITE" id="PS00028">
    <property type="entry name" value="ZINC_FINGER_C2H2_1"/>
    <property type="match status" value="2"/>
</dbReference>
<dbReference type="Gene3D" id="3.30.160.60">
    <property type="entry name" value="Classic Zinc Finger"/>
    <property type="match status" value="1"/>
</dbReference>
<accession>A0A9Q0MM28</accession>
<dbReference type="InterPro" id="IPR013087">
    <property type="entry name" value="Znf_C2H2_type"/>
</dbReference>
<keyword evidence="1" id="KW-0479">Metal-binding</keyword>
<reference evidence="7" key="1">
    <citation type="submission" date="2022-07" db="EMBL/GenBank/DDBJ databases">
        <authorList>
            <person name="Trinca V."/>
            <person name="Uliana J.V.C."/>
            <person name="Torres T.T."/>
            <person name="Ward R.J."/>
            <person name="Monesi N."/>
        </authorList>
    </citation>
    <scope>NUCLEOTIDE SEQUENCE</scope>
    <source>
        <strain evidence="7">HSMRA1968</strain>
        <tissue evidence="7">Whole embryos</tissue>
    </source>
</reference>
<evidence type="ECO:0000313" key="7">
    <source>
        <dbReference type="EMBL" id="KAJ6634248.1"/>
    </source>
</evidence>
<dbReference type="InterPro" id="IPR036236">
    <property type="entry name" value="Znf_C2H2_sf"/>
</dbReference>
<comment type="caution">
    <text evidence="7">The sequence shown here is derived from an EMBL/GenBank/DDBJ whole genome shotgun (WGS) entry which is preliminary data.</text>
</comment>
<gene>
    <name evidence="7" type="primary">Zbtb46</name>
    <name evidence="7" type="ORF">Bhyg_17147</name>
</gene>
<evidence type="ECO:0000259" key="6">
    <source>
        <dbReference type="PROSITE" id="PS50157"/>
    </source>
</evidence>
<evidence type="ECO:0000256" key="5">
    <source>
        <dbReference type="SAM" id="MobiDB-lite"/>
    </source>
</evidence>
<evidence type="ECO:0000256" key="3">
    <source>
        <dbReference type="ARBA" id="ARBA00022833"/>
    </source>
</evidence>
<protein>
    <submittedName>
        <fullName evidence="7">Zinc finger and BTB domain-containing protein 46</fullName>
    </submittedName>
</protein>
<dbReference type="PROSITE" id="PS50157">
    <property type="entry name" value="ZINC_FINGER_C2H2_2"/>
    <property type="match status" value="2"/>
</dbReference>
<dbReference type="AlphaFoldDB" id="A0A9Q0MM28"/>
<feature type="compositionally biased region" description="Basic and acidic residues" evidence="5">
    <location>
        <begin position="237"/>
        <end position="251"/>
    </location>
</feature>
<keyword evidence="3" id="KW-0862">Zinc</keyword>
<evidence type="ECO:0000313" key="8">
    <source>
        <dbReference type="Proteomes" id="UP001151699"/>
    </source>
</evidence>
<dbReference type="OrthoDB" id="10072647at2759"/>
<dbReference type="GO" id="GO:0000978">
    <property type="term" value="F:RNA polymerase II cis-regulatory region sequence-specific DNA binding"/>
    <property type="evidence" value="ECO:0007669"/>
    <property type="project" value="TreeGrafter"/>
</dbReference>
<feature type="region of interest" description="Disordered" evidence="5">
    <location>
        <begin position="209"/>
        <end position="251"/>
    </location>
</feature>
<dbReference type="PANTHER" id="PTHR23235">
    <property type="entry name" value="KRUEPPEL-LIKE TRANSCRIPTION FACTOR"/>
    <property type="match status" value="1"/>
</dbReference>